<evidence type="ECO:0000256" key="3">
    <source>
        <dbReference type="ARBA" id="ARBA00022692"/>
    </source>
</evidence>
<keyword evidence="3 8" id="KW-0812">Transmembrane</keyword>
<dbReference type="InterPro" id="IPR052192">
    <property type="entry name" value="Insect_Ionotropic_Sensory_Rcpt"/>
</dbReference>
<dbReference type="PANTHER" id="PTHR42643">
    <property type="entry name" value="IONOTROPIC RECEPTOR 20A-RELATED"/>
    <property type="match status" value="1"/>
</dbReference>
<dbReference type="EnsemblMetazoa" id="AEPI000390-RA">
    <property type="protein sequence ID" value="AEPI000390-PA"/>
    <property type="gene ID" value="AEPI000390"/>
</dbReference>
<keyword evidence="9" id="KW-0732">Signal</keyword>
<accession>A0A182P0F8</accession>
<dbReference type="VEuPathDB" id="VectorBase:AEPI000390"/>
<reference evidence="10" key="2">
    <citation type="submission" date="2020-05" db="UniProtKB">
        <authorList>
            <consortium name="EnsemblMetazoa"/>
        </authorList>
    </citation>
    <scope>IDENTIFICATION</scope>
    <source>
        <strain evidence="10">Epiroticus2</strain>
    </source>
</reference>
<evidence type="ECO:0000313" key="10">
    <source>
        <dbReference type="EnsemblMetazoa" id="AEPI000390-PA"/>
    </source>
</evidence>
<dbReference type="AlphaFoldDB" id="A0A182P0F8"/>
<evidence type="ECO:0000256" key="7">
    <source>
        <dbReference type="ARBA" id="ARBA00023180"/>
    </source>
</evidence>
<reference evidence="11" key="1">
    <citation type="submission" date="2013-03" db="EMBL/GenBank/DDBJ databases">
        <title>The Genome Sequence of Anopheles epiroticus epiroticus2.</title>
        <authorList>
            <consortium name="The Broad Institute Genomics Platform"/>
            <person name="Neafsey D.E."/>
            <person name="Howell P."/>
            <person name="Walker B."/>
            <person name="Young S.K."/>
            <person name="Zeng Q."/>
            <person name="Gargeya S."/>
            <person name="Fitzgerald M."/>
            <person name="Haas B."/>
            <person name="Abouelleil A."/>
            <person name="Allen A.W."/>
            <person name="Alvarado L."/>
            <person name="Arachchi H.M."/>
            <person name="Berlin A.M."/>
            <person name="Chapman S.B."/>
            <person name="Gainer-Dewar J."/>
            <person name="Goldberg J."/>
            <person name="Griggs A."/>
            <person name="Gujja S."/>
            <person name="Hansen M."/>
            <person name="Howarth C."/>
            <person name="Imamovic A."/>
            <person name="Ireland A."/>
            <person name="Larimer J."/>
            <person name="McCowan C."/>
            <person name="Murphy C."/>
            <person name="Pearson M."/>
            <person name="Poon T.W."/>
            <person name="Priest M."/>
            <person name="Roberts A."/>
            <person name="Saif S."/>
            <person name="Shea T."/>
            <person name="Sisk P."/>
            <person name="Sykes S."/>
            <person name="Wortman J."/>
            <person name="Nusbaum C."/>
            <person name="Birren B."/>
        </authorList>
    </citation>
    <scope>NUCLEOTIDE SEQUENCE [LARGE SCALE GENOMIC DNA]</scope>
    <source>
        <strain evidence="11">Epiroticus2</strain>
    </source>
</reference>
<feature type="transmembrane region" description="Helical" evidence="8">
    <location>
        <begin position="399"/>
        <end position="422"/>
    </location>
</feature>
<evidence type="ECO:0000256" key="8">
    <source>
        <dbReference type="SAM" id="Phobius"/>
    </source>
</evidence>
<evidence type="ECO:0008006" key="12">
    <source>
        <dbReference type="Google" id="ProtNLM"/>
    </source>
</evidence>
<dbReference type="STRING" id="199890.A0A182P0F8"/>
<evidence type="ECO:0000256" key="1">
    <source>
        <dbReference type="ARBA" id="ARBA00004651"/>
    </source>
</evidence>
<keyword evidence="11" id="KW-1185">Reference proteome</keyword>
<protein>
    <recommendedName>
        <fullName evidence="12">Ionotropic glutamate receptor C-terminal domain-containing protein</fullName>
    </recommendedName>
</protein>
<evidence type="ECO:0000256" key="6">
    <source>
        <dbReference type="ARBA" id="ARBA00023170"/>
    </source>
</evidence>
<organism evidence="10 11">
    <name type="scientific">Anopheles epiroticus</name>
    <dbReference type="NCBI Taxonomy" id="199890"/>
    <lineage>
        <taxon>Eukaryota</taxon>
        <taxon>Metazoa</taxon>
        <taxon>Ecdysozoa</taxon>
        <taxon>Arthropoda</taxon>
        <taxon>Hexapoda</taxon>
        <taxon>Insecta</taxon>
        <taxon>Pterygota</taxon>
        <taxon>Neoptera</taxon>
        <taxon>Endopterygota</taxon>
        <taxon>Diptera</taxon>
        <taxon>Nematocera</taxon>
        <taxon>Culicoidea</taxon>
        <taxon>Culicidae</taxon>
        <taxon>Anophelinae</taxon>
        <taxon>Anopheles</taxon>
    </lineage>
</organism>
<keyword evidence="6" id="KW-0675">Receptor</keyword>
<keyword evidence="2" id="KW-1003">Cell membrane</keyword>
<keyword evidence="5 8" id="KW-0472">Membrane</keyword>
<dbReference type="GO" id="GO:0005886">
    <property type="term" value="C:plasma membrane"/>
    <property type="evidence" value="ECO:0007669"/>
    <property type="project" value="UniProtKB-SubCell"/>
</dbReference>
<evidence type="ECO:0000256" key="2">
    <source>
        <dbReference type="ARBA" id="ARBA00022475"/>
    </source>
</evidence>
<evidence type="ECO:0000256" key="4">
    <source>
        <dbReference type="ARBA" id="ARBA00022989"/>
    </source>
</evidence>
<evidence type="ECO:0000256" key="5">
    <source>
        <dbReference type="ARBA" id="ARBA00023136"/>
    </source>
</evidence>
<feature type="signal peptide" evidence="9">
    <location>
        <begin position="1"/>
        <end position="19"/>
    </location>
</feature>
<proteinExistence type="predicted"/>
<comment type="subcellular location">
    <subcellularLocation>
        <location evidence="1">Cell membrane</location>
        <topology evidence="1">Multi-pass membrane protein</topology>
    </subcellularLocation>
</comment>
<dbReference type="Proteomes" id="UP000075885">
    <property type="component" value="Unassembled WGS sequence"/>
</dbReference>
<evidence type="ECO:0000256" key="9">
    <source>
        <dbReference type="SAM" id="SignalP"/>
    </source>
</evidence>
<feature type="chain" id="PRO_5008130716" description="Ionotropic glutamate receptor C-terminal domain-containing protein" evidence="9">
    <location>
        <begin position="20"/>
        <end position="456"/>
    </location>
</feature>
<sequence>MSPKPLFGMLLFLVCSAGASLNIKPQPEDFKLQSTVALVERILVEASAIPIETYSFAFTNESFIQAVIDHVAWRFDTLMLPMFNNALSWFVQTRQLILIGVDDFDTLMLMRWFNKELDHGNMDILIDRSFRSDVASVRYVLPEMNGVCLIVPKTKKYNVLQHLLRPFASTAWSLLLAALIVGSCIAQRYFRNSLLATLIFGVDLDAASVSRRERIILFGSLVMFFILSEAYQAKLLALMSSSRYPLDPKTVAEFLQTDTMLHVGEATATVLSFRPSLKGRVRIIDNYDISFDGEKDFGILMQCPIAWDWFMRSIHLQHNLYGYNVRSQVHIVGEHILSLPASFTFSRNFLLYAQFKGYLDRIFESGLMRYWQTEHDRERLFEQKFEFVENSIISFNDLLMVWIVLGIGNGIALGVFLIEVMFHFLKRYVGNRWPSRRQQRLFVKSKQCREILRLKA</sequence>
<evidence type="ECO:0000313" key="11">
    <source>
        <dbReference type="Proteomes" id="UP000075885"/>
    </source>
</evidence>
<name>A0A182P0F8_9DIPT</name>
<keyword evidence="7" id="KW-0325">Glycoprotein</keyword>
<dbReference type="PANTHER" id="PTHR42643:SF41">
    <property type="entry name" value="IONOTROPIC RECEPTOR 20A-RELATED"/>
    <property type="match status" value="1"/>
</dbReference>
<keyword evidence="4 8" id="KW-1133">Transmembrane helix</keyword>